<sequence length="193" mass="22124">MAIQFIVNMYFRHLECLSRIRSVFLFDESWINRVICYLSPTVIEIRDDQADGEVMRSNLPPLPSGWAECVKYCRHCVTISNLGNQTEHSFWLPTCGSASCLIILIVNMIEFPDDEFVAADRKRIDCGRETFDKRKSPQRQEHCSMLAVADQLDRRARGQVKRIAQSHATLFSGLVDNDLLATFDWATTADVDF</sequence>
<dbReference type="EMBL" id="JAZAVJ010000276">
    <property type="protein sequence ID" value="KAK7402890.1"/>
    <property type="molecule type" value="Genomic_DNA"/>
</dbReference>
<dbReference type="Proteomes" id="UP001498476">
    <property type="component" value="Unassembled WGS sequence"/>
</dbReference>
<accession>A0ABR1GMC8</accession>
<evidence type="ECO:0000313" key="2">
    <source>
        <dbReference type="Proteomes" id="UP001498476"/>
    </source>
</evidence>
<name>A0ABR1GMC8_9HYPO</name>
<comment type="caution">
    <text evidence="1">The sequence shown here is derived from an EMBL/GenBank/DDBJ whole genome shotgun (WGS) entry which is preliminary data.</text>
</comment>
<keyword evidence="2" id="KW-1185">Reference proteome</keyword>
<proteinExistence type="predicted"/>
<reference evidence="1 2" key="1">
    <citation type="journal article" date="2025" name="Microbiol. Resour. Announc.">
        <title>Draft genome sequences for Neonectria magnoliae and Neonectria punicea, canker pathogens of Liriodendron tulipifera and Acer saccharum in West Virginia.</title>
        <authorList>
            <person name="Petronek H.M."/>
            <person name="Kasson M.T."/>
            <person name="Metheny A.M."/>
            <person name="Stauder C.M."/>
            <person name="Lovett B."/>
            <person name="Lynch S.C."/>
            <person name="Garnas J.R."/>
            <person name="Kasson L.R."/>
            <person name="Stajich J.E."/>
        </authorList>
    </citation>
    <scope>NUCLEOTIDE SEQUENCE [LARGE SCALE GENOMIC DNA]</scope>
    <source>
        <strain evidence="1 2">NRRL 64653</strain>
    </source>
</reference>
<protein>
    <submittedName>
        <fullName evidence="1">Uncharacterized protein</fullName>
    </submittedName>
</protein>
<evidence type="ECO:0000313" key="1">
    <source>
        <dbReference type="EMBL" id="KAK7402890.1"/>
    </source>
</evidence>
<gene>
    <name evidence="1" type="ORF">QQX98_011375</name>
</gene>
<organism evidence="1 2">
    <name type="scientific">Neonectria punicea</name>
    <dbReference type="NCBI Taxonomy" id="979145"/>
    <lineage>
        <taxon>Eukaryota</taxon>
        <taxon>Fungi</taxon>
        <taxon>Dikarya</taxon>
        <taxon>Ascomycota</taxon>
        <taxon>Pezizomycotina</taxon>
        <taxon>Sordariomycetes</taxon>
        <taxon>Hypocreomycetidae</taxon>
        <taxon>Hypocreales</taxon>
        <taxon>Nectriaceae</taxon>
        <taxon>Neonectria</taxon>
    </lineage>
</organism>